<dbReference type="PANTHER" id="PTHR35609">
    <property type="entry name" value="MACRO DOMAIN-CONTAINING PROTEIN"/>
    <property type="match status" value="1"/>
</dbReference>
<protein>
    <submittedName>
        <fullName evidence="1">Uncharacterized protein</fullName>
    </submittedName>
</protein>
<accession>A0A2H4UVR4</accession>
<dbReference type="EMBL" id="MF782455">
    <property type="protein sequence ID" value="ATZ80974.1"/>
    <property type="molecule type" value="Genomic_DNA"/>
</dbReference>
<proteinExistence type="predicted"/>
<sequence>MTSLQDIRIRIKDGSWVPASVTQTLDFEKAELNEINSSGIKKENSFCYYIINKQDKFPIANWSVVKIFNHDTNEWYTPTNYVIWAFYDYVYTTYSYSLNDKTKNKKTYISKNTPLTNEMTNPTIFPFVLEQNIVFELYSNTNMIYTQTESPIMISSHEMKKYFAHVSIEQNKKTEQKTEEKIVKKQPSTWFESAFGFIESSNYQNNVLNLFQTYTMDGNSKYFNKIKIGIFDLFRNSRCQNFRDAPSGKVTFENIISDIRDIHKDESLSKNATIQVASQLNCLEMLNPSITPKSGITIYEGDPTQGPSCAICTPAGLAYRNYCYNGGQTSANEQLNMAYELLEYLQTFDKTINWNVQNGYLMIDEPNLRKINKIMSIDQERRRLARFRIMCGSHTDLGVFIDNKLYNHTVNHVYCSGLPIAYNSINPELWKGLGELFLEAMYENTLHLAHLNNLKTGENRPCYLTSLGGGAFGMNTSQISRAIQRACQIAAKKGFVLNVKLVHKDNIDMIYKTISPNYPISSVIANSAWDDKSWLAKCS</sequence>
<evidence type="ECO:0000313" key="1">
    <source>
        <dbReference type="EMBL" id="ATZ80974.1"/>
    </source>
</evidence>
<name>A0A2H4UVR4_9VIRU</name>
<reference evidence="1" key="1">
    <citation type="journal article" date="2017" name="Elife">
        <title>The kinetoplastid-infecting Bodo saltans virus (BsV), a window into the most abundant giant viruses in the sea.</title>
        <authorList>
            <person name="Deeg C.M."/>
            <person name="Chow C.-E.T."/>
            <person name="Suttle C.A."/>
        </authorList>
    </citation>
    <scope>NUCLEOTIDE SEQUENCE</scope>
    <source>
        <strain evidence="1">NG1</strain>
    </source>
</reference>
<keyword evidence="2" id="KW-1185">Reference proteome</keyword>
<dbReference type="PANTHER" id="PTHR35609:SF1">
    <property type="entry name" value="MACRO DOMAIN-CONTAINING PROTEIN"/>
    <property type="match status" value="1"/>
</dbReference>
<dbReference type="Proteomes" id="UP000240325">
    <property type="component" value="Segment"/>
</dbReference>
<organism evidence="1">
    <name type="scientific">Bodo saltans virus</name>
    <dbReference type="NCBI Taxonomy" id="2024608"/>
    <lineage>
        <taxon>Viruses</taxon>
        <taxon>Varidnaviria</taxon>
        <taxon>Bamfordvirae</taxon>
        <taxon>Nucleocytoviricota</taxon>
        <taxon>Megaviricetes</taxon>
        <taxon>Imitervirales</taxon>
        <taxon>Mimiviridae</taxon>
        <taxon>Klosneuvirinae</taxon>
        <taxon>Theiavirus</taxon>
        <taxon>Theiavirus salishense</taxon>
    </lineage>
</organism>
<evidence type="ECO:0000313" key="2">
    <source>
        <dbReference type="Proteomes" id="UP000240325"/>
    </source>
</evidence>
<gene>
    <name evidence="1" type="ORF">BMW23_0929</name>
</gene>